<name>A0ABT5ZV44_9ACTN</name>
<dbReference type="PANTHER" id="PTHR34700">
    <property type="entry name" value="POTASSIUM BINDING PROTEIN KBP"/>
    <property type="match status" value="1"/>
</dbReference>
<feature type="compositionally biased region" description="Low complexity" evidence="3">
    <location>
        <begin position="131"/>
        <end position="151"/>
    </location>
</feature>
<feature type="domain" description="LysM" evidence="5">
    <location>
        <begin position="182"/>
        <end position="230"/>
    </location>
</feature>
<gene>
    <name evidence="6" type="ORF">P3G67_31695</name>
</gene>
<dbReference type="PANTHER" id="PTHR34700:SF4">
    <property type="entry name" value="PHAGE-LIKE ELEMENT PBSX PROTEIN XKDP"/>
    <property type="match status" value="1"/>
</dbReference>
<accession>A0ABT5ZV44</accession>
<dbReference type="Proteomes" id="UP001216579">
    <property type="component" value="Unassembled WGS sequence"/>
</dbReference>
<dbReference type="InterPro" id="IPR010618">
    <property type="entry name" value="RPF"/>
</dbReference>
<evidence type="ECO:0000256" key="4">
    <source>
        <dbReference type="SAM" id="SignalP"/>
    </source>
</evidence>
<dbReference type="Gene3D" id="3.10.350.10">
    <property type="entry name" value="LysM domain"/>
    <property type="match status" value="1"/>
</dbReference>
<feature type="chain" id="PRO_5045486345" evidence="4">
    <location>
        <begin position="37"/>
        <end position="231"/>
    </location>
</feature>
<dbReference type="SUPFAM" id="SSF53955">
    <property type="entry name" value="Lysozyme-like"/>
    <property type="match status" value="1"/>
</dbReference>
<dbReference type="RefSeq" id="WP_276096582.1">
    <property type="nucleotide sequence ID" value="NZ_JARJBC010000029.1"/>
</dbReference>
<sequence length="231" mass="23300">MGKHRRASKAVRIATITGVAGAAVAAPLLTATSASAASVAVWDRVAQCESSGNWSNHDTGGNGHYGGLQFSQSSWAAAGGLKYASRADYATKDQQIAVAEVLLKMQGPGAWQCAYAGPLTSGGPAPEINVSGSASASAGADNAASTQTAKEAPAKEAPAEAPAPKKVRKHARPAAPVEQGTGSYTVKSGDTLSGIAAAHGVAGGWQKLFELNNDVVKDANLIFPGQHLKLG</sequence>
<evidence type="ECO:0000313" key="7">
    <source>
        <dbReference type="Proteomes" id="UP001216579"/>
    </source>
</evidence>
<dbReference type="CDD" id="cd13925">
    <property type="entry name" value="RPF"/>
    <property type="match status" value="1"/>
</dbReference>
<evidence type="ECO:0000259" key="5">
    <source>
        <dbReference type="PROSITE" id="PS51782"/>
    </source>
</evidence>
<evidence type="ECO:0000256" key="3">
    <source>
        <dbReference type="SAM" id="MobiDB-lite"/>
    </source>
</evidence>
<dbReference type="InterPro" id="IPR018392">
    <property type="entry name" value="LysM"/>
</dbReference>
<feature type="signal peptide" evidence="4">
    <location>
        <begin position="1"/>
        <end position="36"/>
    </location>
</feature>
<dbReference type="PROSITE" id="PS51782">
    <property type="entry name" value="LYSM"/>
    <property type="match status" value="1"/>
</dbReference>
<protein>
    <submittedName>
        <fullName evidence="6">Transglycosylase family protein</fullName>
    </submittedName>
</protein>
<dbReference type="Gene3D" id="1.10.530.10">
    <property type="match status" value="1"/>
</dbReference>
<dbReference type="SUPFAM" id="SSF54106">
    <property type="entry name" value="LysM domain"/>
    <property type="match status" value="1"/>
</dbReference>
<keyword evidence="7" id="KW-1185">Reference proteome</keyword>
<keyword evidence="4" id="KW-0732">Signal</keyword>
<dbReference type="EMBL" id="JARJBC010000029">
    <property type="protein sequence ID" value="MDF3293699.1"/>
    <property type="molecule type" value="Genomic_DNA"/>
</dbReference>
<evidence type="ECO:0000256" key="2">
    <source>
        <dbReference type="ARBA" id="ARBA00022801"/>
    </source>
</evidence>
<reference evidence="6 7" key="1">
    <citation type="submission" date="2023-03" db="EMBL/GenBank/DDBJ databases">
        <title>Draft genome sequence of Streptomyces sp. RB6PN23 isolated from peat swamp forest in Thailand.</title>
        <authorList>
            <person name="Klaysubun C."/>
            <person name="Duangmal K."/>
        </authorList>
    </citation>
    <scope>NUCLEOTIDE SEQUENCE [LARGE SCALE GENOMIC DNA]</scope>
    <source>
        <strain evidence="6 7">RB6PN23</strain>
    </source>
</reference>
<dbReference type="InterPro" id="IPR036779">
    <property type="entry name" value="LysM_dom_sf"/>
</dbReference>
<comment type="caution">
    <text evidence="6">The sequence shown here is derived from an EMBL/GenBank/DDBJ whole genome shotgun (WGS) entry which is preliminary data.</text>
</comment>
<feature type="region of interest" description="Disordered" evidence="3">
    <location>
        <begin position="126"/>
        <end position="183"/>
    </location>
</feature>
<dbReference type="CDD" id="cd00118">
    <property type="entry name" value="LysM"/>
    <property type="match status" value="1"/>
</dbReference>
<dbReference type="SMART" id="SM00257">
    <property type="entry name" value="LysM"/>
    <property type="match status" value="1"/>
</dbReference>
<dbReference type="InterPro" id="IPR023346">
    <property type="entry name" value="Lysozyme-like_dom_sf"/>
</dbReference>
<comment type="similarity">
    <text evidence="1">Belongs to the transglycosylase family. Rpf subfamily.</text>
</comment>
<evidence type="ECO:0000313" key="6">
    <source>
        <dbReference type="EMBL" id="MDF3293699.1"/>
    </source>
</evidence>
<dbReference type="InterPro" id="IPR052196">
    <property type="entry name" value="Bact_Kbp"/>
</dbReference>
<dbReference type="Pfam" id="PF01476">
    <property type="entry name" value="LysM"/>
    <property type="match status" value="1"/>
</dbReference>
<evidence type="ECO:0000256" key="1">
    <source>
        <dbReference type="ARBA" id="ARBA00010830"/>
    </source>
</evidence>
<keyword evidence="2" id="KW-0378">Hydrolase</keyword>
<organism evidence="6 7">
    <name type="scientific">Streptomyces silvisoli</name>
    <dbReference type="NCBI Taxonomy" id="3034235"/>
    <lineage>
        <taxon>Bacteria</taxon>
        <taxon>Bacillati</taxon>
        <taxon>Actinomycetota</taxon>
        <taxon>Actinomycetes</taxon>
        <taxon>Kitasatosporales</taxon>
        <taxon>Streptomycetaceae</taxon>
        <taxon>Streptomyces</taxon>
    </lineage>
</organism>
<dbReference type="Pfam" id="PF06737">
    <property type="entry name" value="Transglycosylas"/>
    <property type="match status" value="1"/>
</dbReference>
<proteinExistence type="inferred from homology"/>